<keyword evidence="8 12" id="KW-0808">Transferase</keyword>
<evidence type="ECO:0000256" key="11">
    <source>
        <dbReference type="ARBA" id="ARBA00069173"/>
    </source>
</evidence>
<dbReference type="SUPFAM" id="SSF51690">
    <property type="entry name" value="Nicotinate/Quinolinate PRTase C-terminal domain-like"/>
    <property type="match status" value="1"/>
</dbReference>
<feature type="binding site" evidence="13">
    <location>
        <begin position="130"/>
        <end position="132"/>
    </location>
    <ligand>
        <name>substrate</name>
    </ligand>
</feature>
<dbReference type="AlphaFoldDB" id="A0A7X0J4H6"/>
<feature type="binding site" evidence="13">
    <location>
        <position position="197"/>
    </location>
    <ligand>
        <name>substrate</name>
    </ligand>
</feature>
<dbReference type="Pfam" id="PF02749">
    <property type="entry name" value="QRPTase_N"/>
    <property type="match status" value="1"/>
</dbReference>
<dbReference type="GO" id="GO:0004514">
    <property type="term" value="F:nicotinate-nucleotide diphosphorylase (carboxylating) activity"/>
    <property type="evidence" value="ECO:0007669"/>
    <property type="project" value="UniProtKB-EC"/>
</dbReference>
<comment type="catalytic activity">
    <reaction evidence="10">
        <text>nicotinate beta-D-ribonucleotide + CO2 + diphosphate = quinolinate + 5-phospho-alpha-D-ribose 1-diphosphate + 2 H(+)</text>
        <dbReference type="Rhea" id="RHEA:12733"/>
        <dbReference type="ChEBI" id="CHEBI:15378"/>
        <dbReference type="ChEBI" id="CHEBI:16526"/>
        <dbReference type="ChEBI" id="CHEBI:29959"/>
        <dbReference type="ChEBI" id="CHEBI:33019"/>
        <dbReference type="ChEBI" id="CHEBI:57502"/>
        <dbReference type="ChEBI" id="CHEBI:58017"/>
        <dbReference type="EC" id="2.4.2.19"/>
    </reaction>
</comment>
<dbReference type="InterPro" id="IPR002638">
    <property type="entry name" value="Quinolinate_PRibosylTrfase_C"/>
</dbReference>
<evidence type="ECO:0000259" key="14">
    <source>
        <dbReference type="Pfam" id="PF01729"/>
    </source>
</evidence>
<dbReference type="Proteomes" id="UP000521017">
    <property type="component" value="Unassembled WGS sequence"/>
</dbReference>
<dbReference type="InterPro" id="IPR022412">
    <property type="entry name" value="Quinolinate_PRibosylTrfase_N"/>
</dbReference>
<evidence type="ECO:0000256" key="6">
    <source>
        <dbReference type="ARBA" id="ARBA00022642"/>
    </source>
</evidence>
<dbReference type="EMBL" id="JACHCC010000005">
    <property type="protein sequence ID" value="MBB6500212.1"/>
    <property type="molecule type" value="Genomic_DNA"/>
</dbReference>
<evidence type="ECO:0000256" key="2">
    <source>
        <dbReference type="ARBA" id="ARBA00004893"/>
    </source>
</evidence>
<feature type="binding site" evidence="13">
    <location>
        <position position="97"/>
    </location>
    <ligand>
        <name>substrate</name>
    </ligand>
</feature>
<evidence type="ECO:0000256" key="4">
    <source>
        <dbReference type="ARBA" id="ARBA00011218"/>
    </source>
</evidence>
<feature type="domain" description="Quinolinate phosphoribosyl transferase N-terminal" evidence="15">
    <location>
        <begin position="22"/>
        <end position="107"/>
    </location>
</feature>
<evidence type="ECO:0000313" key="17">
    <source>
        <dbReference type="Proteomes" id="UP000521017"/>
    </source>
</evidence>
<comment type="caution">
    <text evidence="16">The sequence shown here is derived from an EMBL/GenBank/DDBJ whole genome shotgun (WGS) entry which is preliminary data.</text>
</comment>
<dbReference type="CDD" id="cd01572">
    <property type="entry name" value="QPRTase"/>
    <property type="match status" value="1"/>
</dbReference>
<dbReference type="GO" id="GO:0005737">
    <property type="term" value="C:cytoplasm"/>
    <property type="evidence" value="ECO:0007669"/>
    <property type="project" value="TreeGrafter"/>
</dbReference>
<feature type="binding site" evidence="13">
    <location>
        <position position="154"/>
    </location>
    <ligand>
        <name>substrate</name>
    </ligand>
</feature>
<accession>A0A7X0J4H6</accession>
<dbReference type="GO" id="GO:0009435">
    <property type="term" value="P:NAD+ biosynthetic process"/>
    <property type="evidence" value="ECO:0007669"/>
    <property type="project" value="UniProtKB-UniPathway"/>
</dbReference>
<dbReference type="GO" id="GO:0034213">
    <property type="term" value="P:quinolinate catabolic process"/>
    <property type="evidence" value="ECO:0007669"/>
    <property type="project" value="TreeGrafter"/>
</dbReference>
<comment type="subunit">
    <text evidence="4">Hexamer formed by 3 homodimers.</text>
</comment>
<evidence type="ECO:0000259" key="15">
    <source>
        <dbReference type="Pfam" id="PF02749"/>
    </source>
</evidence>
<feature type="binding site" evidence="13">
    <location>
        <begin position="263"/>
        <end position="265"/>
    </location>
    <ligand>
        <name>substrate</name>
    </ligand>
</feature>
<evidence type="ECO:0000256" key="12">
    <source>
        <dbReference type="PIRNR" id="PIRNR006250"/>
    </source>
</evidence>
<feature type="binding site" evidence="13">
    <location>
        <position position="164"/>
    </location>
    <ligand>
        <name>substrate</name>
    </ligand>
</feature>
<dbReference type="FunFam" id="3.90.1170.20:FF:000001">
    <property type="entry name" value="Nicotinate-nucleotide diphosphorylase (Carboxylating)"/>
    <property type="match status" value="1"/>
</dbReference>
<evidence type="ECO:0000256" key="10">
    <source>
        <dbReference type="ARBA" id="ARBA00047445"/>
    </source>
</evidence>
<dbReference type="PANTHER" id="PTHR32179:SF3">
    <property type="entry name" value="NICOTINATE-NUCLEOTIDE PYROPHOSPHORYLASE [CARBOXYLATING]"/>
    <property type="match status" value="1"/>
</dbReference>
<reference evidence="16 17" key="1">
    <citation type="submission" date="2020-08" db="EMBL/GenBank/DDBJ databases">
        <title>Genomic Encyclopedia of Type Strains, Phase IV (KMG-V): Genome sequencing to study the core and pangenomes of soil and plant-associated prokaryotes.</title>
        <authorList>
            <person name="Whitman W."/>
        </authorList>
    </citation>
    <scope>NUCLEOTIDE SEQUENCE [LARGE SCALE GENOMIC DNA]</scope>
    <source>
        <strain evidence="16 17">M2T3</strain>
    </source>
</reference>
<gene>
    <name evidence="16" type="ORF">HDF25_002356</name>
</gene>
<sequence>MDKKLIDLFIKNAIAEDLGDGDHTSMSTIPAGATGKAKLLVKEDGILAGVELALEIFRQIDPTLYTEVFLNDGDEVKYGDIAFTVSGSSHAILLAERLVLNCMQRMSGIATKTNRIVHLLSPYQTRLLDTRKTTPGMRYLEKWAVRIGGGVNHRIGLYDMILIKDNHVDYAGGIANAITAANDYLADKGKYLEIEIEVRNLEELDQVLAKGMVNRIMLDNFSFDDLKTAVKVIDHRFITEASGGITEENITEYADCGVDYISMGALTHSVKSLDMSLKAY</sequence>
<evidence type="ECO:0000256" key="5">
    <source>
        <dbReference type="ARBA" id="ARBA00011944"/>
    </source>
</evidence>
<dbReference type="PIRSF" id="PIRSF006250">
    <property type="entry name" value="NadC_ModD"/>
    <property type="match status" value="1"/>
</dbReference>
<feature type="binding site" evidence="13">
    <location>
        <begin position="242"/>
        <end position="244"/>
    </location>
    <ligand>
        <name>substrate</name>
    </ligand>
</feature>
<dbReference type="SUPFAM" id="SSF54675">
    <property type="entry name" value="Nicotinate/Quinolinate PRTase N-terminal domain-like"/>
    <property type="match status" value="1"/>
</dbReference>
<evidence type="ECO:0000313" key="16">
    <source>
        <dbReference type="EMBL" id="MBB6500212.1"/>
    </source>
</evidence>
<comment type="function">
    <text evidence="1">Involved in the catabolism of quinolinic acid (QA).</text>
</comment>
<dbReference type="EC" id="2.4.2.19" evidence="5"/>
<dbReference type="InterPro" id="IPR037128">
    <property type="entry name" value="Quinolinate_PRibosylTase_N_sf"/>
</dbReference>
<dbReference type="InterPro" id="IPR004393">
    <property type="entry name" value="NadC"/>
</dbReference>
<dbReference type="RefSeq" id="WP_184624920.1">
    <property type="nucleotide sequence ID" value="NZ_JACHCC010000005.1"/>
</dbReference>
<dbReference type="InterPro" id="IPR027277">
    <property type="entry name" value="NadC/ModD"/>
</dbReference>
<organism evidence="16 17">
    <name type="scientific">Pedobacter cryoconitis</name>
    <dbReference type="NCBI Taxonomy" id="188932"/>
    <lineage>
        <taxon>Bacteria</taxon>
        <taxon>Pseudomonadati</taxon>
        <taxon>Bacteroidota</taxon>
        <taxon>Sphingobacteriia</taxon>
        <taxon>Sphingobacteriales</taxon>
        <taxon>Sphingobacteriaceae</taxon>
        <taxon>Pedobacter</taxon>
    </lineage>
</organism>
<dbReference type="Gene3D" id="3.90.1170.20">
    <property type="entry name" value="Quinolinate phosphoribosyl transferase, N-terminal domain"/>
    <property type="match status" value="1"/>
</dbReference>
<evidence type="ECO:0000256" key="8">
    <source>
        <dbReference type="ARBA" id="ARBA00022679"/>
    </source>
</evidence>
<proteinExistence type="inferred from homology"/>
<keyword evidence="6" id="KW-0662">Pyridine nucleotide biosynthesis</keyword>
<dbReference type="UniPathway" id="UPA00253">
    <property type="reaction ID" value="UER00331"/>
</dbReference>
<feature type="binding site" evidence="13">
    <location>
        <position position="219"/>
    </location>
    <ligand>
        <name>substrate</name>
    </ligand>
</feature>
<dbReference type="Pfam" id="PF01729">
    <property type="entry name" value="QRPTase_C"/>
    <property type="match status" value="1"/>
</dbReference>
<dbReference type="FunFam" id="3.20.20.70:FF:000030">
    <property type="entry name" value="Nicotinate-nucleotide pyrophosphorylase, carboxylating"/>
    <property type="match status" value="1"/>
</dbReference>
<dbReference type="InterPro" id="IPR013785">
    <property type="entry name" value="Aldolase_TIM"/>
</dbReference>
<evidence type="ECO:0000256" key="3">
    <source>
        <dbReference type="ARBA" id="ARBA00009400"/>
    </source>
</evidence>
<dbReference type="PANTHER" id="PTHR32179">
    <property type="entry name" value="NICOTINATE-NUCLEOTIDE PYROPHOSPHORYLASE [CARBOXYLATING]"/>
    <property type="match status" value="1"/>
</dbReference>
<comment type="pathway">
    <text evidence="2">Cofactor biosynthesis; NAD(+) biosynthesis; nicotinate D-ribonucleotide from quinolinate: step 1/1.</text>
</comment>
<evidence type="ECO:0000256" key="13">
    <source>
        <dbReference type="PIRSR" id="PIRSR006250-1"/>
    </source>
</evidence>
<comment type="similarity">
    <text evidence="3 12">Belongs to the NadC/ModD family.</text>
</comment>
<dbReference type="InterPro" id="IPR036068">
    <property type="entry name" value="Nicotinate_pribotase-like_C"/>
</dbReference>
<dbReference type="Gene3D" id="3.20.20.70">
    <property type="entry name" value="Aldolase class I"/>
    <property type="match status" value="1"/>
</dbReference>
<dbReference type="NCBIfam" id="TIGR00078">
    <property type="entry name" value="nadC"/>
    <property type="match status" value="1"/>
</dbReference>
<name>A0A7X0J4H6_9SPHI</name>
<keyword evidence="7 12" id="KW-0328">Glycosyltransferase</keyword>
<protein>
    <recommendedName>
        <fullName evidence="11">Probable nicotinate-nucleotide pyrophosphorylase [carboxylating]</fullName>
        <ecNumber evidence="5">2.4.2.19</ecNumber>
    </recommendedName>
    <alternativeName>
        <fullName evidence="9">Quinolinate phosphoribosyltransferase [decarboxylating]</fullName>
    </alternativeName>
</protein>
<evidence type="ECO:0000256" key="1">
    <source>
        <dbReference type="ARBA" id="ARBA00003237"/>
    </source>
</evidence>
<feature type="domain" description="Quinolinate phosphoribosyl transferase C-terminal" evidence="14">
    <location>
        <begin position="109"/>
        <end position="278"/>
    </location>
</feature>
<evidence type="ECO:0000256" key="7">
    <source>
        <dbReference type="ARBA" id="ARBA00022676"/>
    </source>
</evidence>
<evidence type="ECO:0000256" key="9">
    <source>
        <dbReference type="ARBA" id="ARBA00033102"/>
    </source>
</evidence>